<name>A0ACB8XLG9_ARCLA</name>
<dbReference type="EMBL" id="CM042063">
    <property type="protein sequence ID" value="KAI3668121.1"/>
    <property type="molecule type" value="Genomic_DNA"/>
</dbReference>
<reference evidence="1 2" key="2">
    <citation type="journal article" date="2022" name="Mol. Ecol. Resour.">
        <title>The genomes of chicory, endive, great burdock and yacon provide insights into Asteraceae paleo-polyploidization history and plant inulin production.</title>
        <authorList>
            <person name="Fan W."/>
            <person name="Wang S."/>
            <person name="Wang H."/>
            <person name="Wang A."/>
            <person name="Jiang F."/>
            <person name="Liu H."/>
            <person name="Zhao H."/>
            <person name="Xu D."/>
            <person name="Zhang Y."/>
        </authorList>
    </citation>
    <scope>NUCLEOTIDE SEQUENCE [LARGE SCALE GENOMIC DNA]</scope>
    <source>
        <strain evidence="2">cv. Niubang</strain>
    </source>
</reference>
<comment type="caution">
    <text evidence="1">The sequence shown here is derived from an EMBL/GenBank/DDBJ whole genome shotgun (WGS) entry which is preliminary data.</text>
</comment>
<proteinExistence type="predicted"/>
<evidence type="ECO:0000313" key="2">
    <source>
        <dbReference type="Proteomes" id="UP001055879"/>
    </source>
</evidence>
<evidence type="ECO:0000313" key="1">
    <source>
        <dbReference type="EMBL" id="KAI3668121.1"/>
    </source>
</evidence>
<organism evidence="1 2">
    <name type="scientific">Arctium lappa</name>
    <name type="common">Greater burdock</name>
    <name type="synonym">Lappa major</name>
    <dbReference type="NCBI Taxonomy" id="4217"/>
    <lineage>
        <taxon>Eukaryota</taxon>
        <taxon>Viridiplantae</taxon>
        <taxon>Streptophyta</taxon>
        <taxon>Embryophyta</taxon>
        <taxon>Tracheophyta</taxon>
        <taxon>Spermatophyta</taxon>
        <taxon>Magnoliopsida</taxon>
        <taxon>eudicotyledons</taxon>
        <taxon>Gunneridae</taxon>
        <taxon>Pentapetalae</taxon>
        <taxon>asterids</taxon>
        <taxon>campanulids</taxon>
        <taxon>Asterales</taxon>
        <taxon>Asteraceae</taxon>
        <taxon>Carduoideae</taxon>
        <taxon>Cardueae</taxon>
        <taxon>Arctiinae</taxon>
        <taxon>Arctium</taxon>
    </lineage>
</organism>
<sequence>MLTNFNTVLKTPLALSSSTTSPSSPRSALPPKTNSLLHSPDILCFSLRAKLTKSGALNLSIRWEQYSP</sequence>
<dbReference type="Proteomes" id="UP001055879">
    <property type="component" value="Linkage Group LG17"/>
</dbReference>
<keyword evidence="2" id="KW-1185">Reference proteome</keyword>
<reference evidence="2" key="1">
    <citation type="journal article" date="2022" name="Mol. Ecol. Resour.">
        <title>The genomes of chicory, endive, great burdock and yacon provide insights into Asteraceae palaeo-polyploidization history and plant inulin production.</title>
        <authorList>
            <person name="Fan W."/>
            <person name="Wang S."/>
            <person name="Wang H."/>
            <person name="Wang A."/>
            <person name="Jiang F."/>
            <person name="Liu H."/>
            <person name="Zhao H."/>
            <person name="Xu D."/>
            <person name="Zhang Y."/>
        </authorList>
    </citation>
    <scope>NUCLEOTIDE SEQUENCE [LARGE SCALE GENOMIC DNA]</scope>
    <source>
        <strain evidence="2">cv. Niubang</strain>
    </source>
</reference>
<accession>A0ACB8XLG9</accession>
<gene>
    <name evidence="1" type="ORF">L6452_43198</name>
</gene>
<protein>
    <submittedName>
        <fullName evidence="1">Uncharacterized protein</fullName>
    </submittedName>
</protein>